<dbReference type="InterPro" id="IPR036388">
    <property type="entry name" value="WH-like_DNA-bd_sf"/>
</dbReference>
<organism evidence="2 3">
    <name type="scientific">Vagococcus coleopterorum</name>
    <dbReference type="NCBI Taxonomy" id="2714946"/>
    <lineage>
        <taxon>Bacteria</taxon>
        <taxon>Bacillati</taxon>
        <taxon>Bacillota</taxon>
        <taxon>Bacilli</taxon>
        <taxon>Lactobacillales</taxon>
        <taxon>Enterococcaceae</taxon>
        <taxon>Vagococcus</taxon>
    </lineage>
</organism>
<dbReference type="GO" id="GO:0006950">
    <property type="term" value="P:response to stress"/>
    <property type="evidence" value="ECO:0007669"/>
    <property type="project" value="TreeGrafter"/>
</dbReference>
<dbReference type="GO" id="GO:0003700">
    <property type="term" value="F:DNA-binding transcription factor activity"/>
    <property type="evidence" value="ECO:0007669"/>
    <property type="project" value="InterPro"/>
</dbReference>
<name>A0A6G8AL23_9ENTE</name>
<keyword evidence="3" id="KW-1185">Reference proteome</keyword>
<dbReference type="PANTHER" id="PTHR33164">
    <property type="entry name" value="TRANSCRIPTIONAL REGULATOR, MARR FAMILY"/>
    <property type="match status" value="1"/>
</dbReference>
<proteinExistence type="predicted"/>
<dbReference type="PANTHER" id="PTHR33164:SF102">
    <property type="entry name" value="TRANSCRIPTIONAL REGULATORY PROTEIN"/>
    <property type="match status" value="1"/>
</dbReference>
<accession>A0A6G8AL23</accession>
<gene>
    <name evidence="2" type="ORF">G7081_00960</name>
</gene>
<sequence>MEKPEDYLREVLLSFRDIHQETRGILNTAALEKDITIVQLHVANIIKTHPGITSVEVAKEMRLGKSTISGIISRMIDGGHVLKTPSDQDARSYGLTLTESGKEKVKATYDIYLKYLLPILDVPREDLAQLLTIHQQILTIIDEVKANGTF</sequence>
<dbReference type="InterPro" id="IPR039422">
    <property type="entry name" value="MarR/SlyA-like"/>
</dbReference>
<dbReference type="RefSeq" id="WP_166006570.1">
    <property type="nucleotide sequence ID" value="NZ_CP049886.1"/>
</dbReference>
<feature type="domain" description="HTH marR-type" evidence="1">
    <location>
        <begin position="4"/>
        <end position="139"/>
    </location>
</feature>
<protein>
    <submittedName>
        <fullName evidence="2">MarR family transcriptional regulator</fullName>
    </submittedName>
</protein>
<evidence type="ECO:0000313" key="3">
    <source>
        <dbReference type="Proteomes" id="UP000500890"/>
    </source>
</evidence>
<dbReference type="InterPro" id="IPR000835">
    <property type="entry name" value="HTH_MarR-typ"/>
</dbReference>
<dbReference type="AlphaFoldDB" id="A0A6G8AL23"/>
<dbReference type="Gene3D" id="1.10.10.10">
    <property type="entry name" value="Winged helix-like DNA-binding domain superfamily/Winged helix DNA-binding domain"/>
    <property type="match status" value="1"/>
</dbReference>
<dbReference type="Pfam" id="PF12802">
    <property type="entry name" value="MarR_2"/>
    <property type="match status" value="1"/>
</dbReference>
<evidence type="ECO:0000313" key="2">
    <source>
        <dbReference type="EMBL" id="QIL45758.1"/>
    </source>
</evidence>
<evidence type="ECO:0000259" key="1">
    <source>
        <dbReference type="PROSITE" id="PS50995"/>
    </source>
</evidence>
<dbReference type="PROSITE" id="PS50995">
    <property type="entry name" value="HTH_MARR_2"/>
    <property type="match status" value="1"/>
</dbReference>
<dbReference type="EMBL" id="CP049886">
    <property type="protein sequence ID" value="QIL45758.1"/>
    <property type="molecule type" value="Genomic_DNA"/>
</dbReference>
<dbReference type="KEGG" id="vah:G7081_00960"/>
<dbReference type="InterPro" id="IPR036390">
    <property type="entry name" value="WH_DNA-bd_sf"/>
</dbReference>
<dbReference type="SUPFAM" id="SSF46785">
    <property type="entry name" value="Winged helix' DNA-binding domain"/>
    <property type="match status" value="1"/>
</dbReference>
<reference evidence="2 3" key="1">
    <citation type="submission" date="2020-03" db="EMBL/GenBank/DDBJ databases">
        <title>Vagococcus sp. nov., isolated from beetles.</title>
        <authorList>
            <person name="Hyun D.-W."/>
            <person name="Bae J.-W."/>
        </authorList>
    </citation>
    <scope>NUCLEOTIDE SEQUENCE [LARGE SCALE GENOMIC DNA]</scope>
    <source>
        <strain evidence="2 3">HDW17A</strain>
    </source>
</reference>
<dbReference type="SMART" id="SM00347">
    <property type="entry name" value="HTH_MARR"/>
    <property type="match status" value="1"/>
</dbReference>
<dbReference type="Proteomes" id="UP000500890">
    <property type="component" value="Chromosome"/>
</dbReference>